<dbReference type="KEGG" id="lvs:LOKVESSMR4R_00993"/>
<organism evidence="1 2">
    <name type="scientific">Yoonia vestfoldensis</name>
    <dbReference type="NCBI Taxonomy" id="245188"/>
    <lineage>
        <taxon>Bacteria</taxon>
        <taxon>Pseudomonadati</taxon>
        <taxon>Pseudomonadota</taxon>
        <taxon>Alphaproteobacteria</taxon>
        <taxon>Rhodobacterales</taxon>
        <taxon>Paracoccaceae</taxon>
        <taxon>Yoonia</taxon>
    </lineage>
</organism>
<name>A0A1Y0EAD9_9RHOB</name>
<evidence type="ECO:0000313" key="2">
    <source>
        <dbReference type="Proteomes" id="UP000195273"/>
    </source>
</evidence>
<accession>A0A1Y0EAD9</accession>
<dbReference type="STRING" id="1122181.GCA_000382265_00798"/>
<dbReference type="AlphaFoldDB" id="A0A1Y0EAD9"/>
<protein>
    <submittedName>
        <fullName evidence="1">Cell division protein FtsL</fullName>
    </submittedName>
</protein>
<gene>
    <name evidence="1" type="ORF">LOKVESSMR4R_00993</name>
</gene>
<dbReference type="RefSeq" id="WP_087206557.1">
    <property type="nucleotide sequence ID" value="NZ_CP021431.1"/>
</dbReference>
<dbReference type="GO" id="GO:0051301">
    <property type="term" value="P:cell division"/>
    <property type="evidence" value="ECO:0007669"/>
    <property type="project" value="UniProtKB-KW"/>
</dbReference>
<reference evidence="1 2" key="1">
    <citation type="submission" date="2017-05" db="EMBL/GenBank/DDBJ databases">
        <title>Genome Sequence of Loktanella vestfoldensis Strain SMR4r Isolated from a Culture of the Diatom Skeletonema marinoi.</title>
        <authorList>
            <person name="Topel M."/>
            <person name="Pinder M.I.M."/>
            <person name="Johansson O.N."/>
            <person name="Kourtchenko O."/>
            <person name="Godhe A."/>
            <person name="Clarke A.K."/>
        </authorList>
    </citation>
    <scope>NUCLEOTIDE SEQUENCE [LARGE SCALE GENOMIC DNA]</scope>
    <source>
        <strain evidence="1 2">SMR4r</strain>
    </source>
</reference>
<dbReference type="Proteomes" id="UP000195273">
    <property type="component" value="Chromosome"/>
</dbReference>
<dbReference type="EMBL" id="CP021431">
    <property type="protein sequence ID" value="ARU00322.1"/>
    <property type="molecule type" value="Genomic_DNA"/>
</dbReference>
<dbReference type="OrthoDB" id="7165680at2"/>
<keyword evidence="2" id="KW-1185">Reference proteome</keyword>
<keyword evidence="1" id="KW-0132">Cell division</keyword>
<proteinExistence type="predicted"/>
<evidence type="ECO:0000313" key="1">
    <source>
        <dbReference type="EMBL" id="ARU00322.1"/>
    </source>
</evidence>
<keyword evidence="1" id="KW-0131">Cell cycle</keyword>
<sequence length="119" mass="13494">MRGFLFVFAAVAVIASAFWAYQENYTTQAAVREVRGLYTEIGAAHDRLQMLRAEWAYLNRPDRLADLADLNFDRLGLLSLRPEAFGQVDQIIYPIPPILPITDPIEISNDTLDLDEEPL</sequence>